<dbReference type="Pfam" id="PF00126">
    <property type="entry name" value="HTH_1"/>
    <property type="match status" value="1"/>
</dbReference>
<dbReference type="PANTHER" id="PTHR30346">
    <property type="entry name" value="TRANSCRIPTIONAL DUAL REGULATOR HCAR-RELATED"/>
    <property type="match status" value="1"/>
</dbReference>
<protein>
    <submittedName>
        <fullName evidence="6">LysR family transcriptional regulator</fullName>
    </submittedName>
</protein>
<dbReference type="Gene3D" id="3.40.190.10">
    <property type="entry name" value="Periplasmic binding protein-like II"/>
    <property type="match status" value="2"/>
</dbReference>
<evidence type="ECO:0000256" key="4">
    <source>
        <dbReference type="ARBA" id="ARBA00023163"/>
    </source>
</evidence>
<dbReference type="PANTHER" id="PTHR30346:SF0">
    <property type="entry name" value="HCA OPERON TRANSCRIPTIONAL ACTIVATOR HCAR"/>
    <property type="match status" value="1"/>
</dbReference>
<gene>
    <name evidence="6" type="ORF">IAA63_05755</name>
</gene>
<dbReference type="EMBL" id="DVON01000124">
    <property type="protein sequence ID" value="HIV12631.1"/>
    <property type="molecule type" value="Genomic_DNA"/>
</dbReference>
<comment type="similarity">
    <text evidence="1">Belongs to the LysR transcriptional regulatory family.</text>
</comment>
<dbReference type="GO" id="GO:0032993">
    <property type="term" value="C:protein-DNA complex"/>
    <property type="evidence" value="ECO:0007669"/>
    <property type="project" value="TreeGrafter"/>
</dbReference>
<evidence type="ECO:0000256" key="1">
    <source>
        <dbReference type="ARBA" id="ARBA00009437"/>
    </source>
</evidence>
<dbReference type="PRINTS" id="PR00039">
    <property type="entry name" value="HTHLYSR"/>
</dbReference>
<dbReference type="Gene3D" id="1.10.10.10">
    <property type="entry name" value="Winged helix-like DNA-binding domain superfamily/Winged helix DNA-binding domain"/>
    <property type="match status" value="1"/>
</dbReference>
<evidence type="ECO:0000256" key="3">
    <source>
        <dbReference type="ARBA" id="ARBA00023125"/>
    </source>
</evidence>
<dbReference type="InterPro" id="IPR005119">
    <property type="entry name" value="LysR_subst-bd"/>
</dbReference>
<comment type="caution">
    <text evidence="6">The sequence shown here is derived from an EMBL/GenBank/DDBJ whole genome shotgun (WGS) entry which is preliminary data.</text>
</comment>
<keyword evidence="2" id="KW-0805">Transcription regulation</keyword>
<sequence length="290" mass="32592">MNTIQLECFLAVAEHLNFSKASQALKLTQPAVSHQIQTLEEELGVKLFIRTSRNVELTQEGILFMPDADLILKTALSARERLGKHEHFIPFDLGCHNHLELNLLPPILKKLAEEFPLLRPSMHLVPFPSLLGRVENSQLLAALGTKEEQKKSSLSFRKLCSAPIACICSPDHPLAAYPSLVRSQLTGNFIACSPRQIPDSVFTEHSQILIHLPPENRYLTDSIESALTMAKARFGYTLYPDIPSAREPGLCYIPVTDLPKVSFGVYFRHNHDHPVLKRFISLMPQMLRDG</sequence>
<proteinExistence type="inferred from homology"/>
<evidence type="ECO:0000313" key="6">
    <source>
        <dbReference type="EMBL" id="HIV12631.1"/>
    </source>
</evidence>
<dbReference type="AlphaFoldDB" id="A0A9D1NTM7"/>
<evidence type="ECO:0000313" key="7">
    <source>
        <dbReference type="Proteomes" id="UP000886723"/>
    </source>
</evidence>
<dbReference type="InterPro" id="IPR036388">
    <property type="entry name" value="WH-like_DNA-bd_sf"/>
</dbReference>
<reference evidence="6" key="2">
    <citation type="journal article" date="2021" name="PeerJ">
        <title>Extensive microbial diversity within the chicken gut microbiome revealed by metagenomics and culture.</title>
        <authorList>
            <person name="Gilroy R."/>
            <person name="Ravi A."/>
            <person name="Getino M."/>
            <person name="Pursley I."/>
            <person name="Horton D.L."/>
            <person name="Alikhan N.F."/>
            <person name="Baker D."/>
            <person name="Gharbi K."/>
            <person name="Hall N."/>
            <person name="Watson M."/>
            <person name="Adriaenssens E.M."/>
            <person name="Foster-Nyarko E."/>
            <person name="Jarju S."/>
            <person name="Secka A."/>
            <person name="Antonio M."/>
            <person name="Oren A."/>
            <person name="Chaudhuri R.R."/>
            <person name="La Ragione R."/>
            <person name="Hildebrand F."/>
            <person name="Pallen M.J."/>
        </authorList>
    </citation>
    <scope>NUCLEOTIDE SEQUENCE</scope>
    <source>
        <strain evidence="6">ChiBcec2-4451</strain>
    </source>
</reference>
<dbReference type="GO" id="GO:0003677">
    <property type="term" value="F:DNA binding"/>
    <property type="evidence" value="ECO:0007669"/>
    <property type="project" value="UniProtKB-KW"/>
</dbReference>
<dbReference type="GO" id="GO:0003700">
    <property type="term" value="F:DNA-binding transcription factor activity"/>
    <property type="evidence" value="ECO:0007669"/>
    <property type="project" value="InterPro"/>
</dbReference>
<dbReference type="SUPFAM" id="SSF53850">
    <property type="entry name" value="Periplasmic binding protein-like II"/>
    <property type="match status" value="1"/>
</dbReference>
<dbReference type="PROSITE" id="PS50931">
    <property type="entry name" value="HTH_LYSR"/>
    <property type="match status" value="1"/>
</dbReference>
<dbReference type="CDD" id="cd05466">
    <property type="entry name" value="PBP2_LTTR_substrate"/>
    <property type="match status" value="1"/>
</dbReference>
<name>A0A9D1NTM7_9FIRM</name>
<reference evidence="6" key="1">
    <citation type="submission" date="2020-10" db="EMBL/GenBank/DDBJ databases">
        <authorList>
            <person name="Gilroy R."/>
        </authorList>
    </citation>
    <scope>NUCLEOTIDE SEQUENCE</scope>
    <source>
        <strain evidence="6">ChiBcec2-4451</strain>
    </source>
</reference>
<dbReference type="Proteomes" id="UP000886723">
    <property type="component" value="Unassembled WGS sequence"/>
</dbReference>
<organism evidence="6 7">
    <name type="scientific">Candidatus Pullilachnospira stercoravium</name>
    <dbReference type="NCBI Taxonomy" id="2840913"/>
    <lineage>
        <taxon>Bacteria</taxon>
        <taxon>Bacillati</taxon>
        <taxon>Bacillota</taxon>
        <taxon>Clostridia</taxon>
        <taxon>Lachnospirales</taxon>
        <taxon>Lachnospiraceae</taxon>
        <taxon>Lachnospiraceae incertae sedis</taxon>
        <taxon>Candidatus Pullilachnospira</taxon>
    </lineage>
</organism>
<accession>A0A9D1NTM7</accession>
<dbReference type="Pfam" id="PF03466">
    <property type="entry name" value="LysR_substrate"/>
    <property type="match status" value="1"/>
</dbReference>
<dbReference type="InterPro" id="IPR000847">
    <property type="entry name" value="LysR_HTH_N"/>
</dbReference>
<evidence type="ECO:0000259" key="5">
    <source>
        <dbReference type="PROSITE" id="PS50931"/>
    </source>
</evidence>
<dbReference type="InterPro" id="IPR036390">
    <property type="entry name" value="WH_DNA-bd_sf"/>
</dbReference>
<keyword evidence="3" id="KW-0238">DNA-binding</keyword>
<feature type="domain" description="HTH lysR-type" evidence="5">
    <location>
        <begin position="1"/>
        <end position="58"/>
    </location>
</feature>
<dbReference type="FunFam" id="1.10.10.10:FF:000001">
    <property type="entry name" value="LysR family transcriptional regulator"/>
    <property type="match status" value="1"/>
</dbReference>
<keyword evidence="4" id="KW-0804">Transcription</keyword>
<evidence type="ECO:0000256" key="2">
    <source>
        <dbReference type="ARBA" id="ARBA00023015"/>
    </source>
</evidence>
<dbReference type="SUPFAM" id="SSF46785">
    <property type="entry name" value="Winged helix' DNA-binding domain"/>
    <property type="match status" value="1"/>
</dbReference>